<name>A0AAD7Q1N5_QUISA</name>
<dbReference type="AlphaFoldDB" id="A0AAD7Q1N5"/>
<evidence type="ECO:0000256" key="7">
    <source>
        <dbReference type="ARBA" id="ARBA00023316"/>
    </source>
</evidence>
<dbReference type="Pfam" id="PF00295">
    <property type="entry name" value="Glyco_hydro_28"/>
    <property type="match status" value="1"/>
</dbReference>
<sequence>MDNVQNPIIINQFYCEHNHNCPNKTSAVFVSDVSYTNIRGTYDTSSPPVHVACSDSLPCSNLTLSGVELHPTAQGGGKDLQEKILKKNPFCWKAYGTLMTDTVPPISCLLEGTPWKRVDDSQC</sequence>
<evidence type="ECO:0000256" key="1">
    <source>
        <dbReference type="ARBA" id="ARBA00004191"/>
    </source>
</evidence>
<dbReference type="PANTHER" id="PTHR31375">
    <property type="match status" value="1"/>
</dbReference>
<dbReference type="InterPro" id="IPR011050">
    <property type="entry name" value="Pectin_lyase_fold/virulence"/>
</dbReference>
<dbReference type="InterPro" id="IPR012334">
    <property type="entry name" value="Pectin_lyas_fold"/>
</dbReference>
<dbReference type="Gene3D" id="2.160.20.10">
    <property type="entry name" value="Single-stranded right-handed beta-helix, Pectin lyase-like"/>
    <property type="match status" value="1"/>
</dbReference>
<evidence type="ECO:0000256" key="3">
    <source>
        <dbReference type="ARBA" id="ARBA00022512"/>
    </source>
</evidence>
<keyword evidence="4" id="KW-0964">Secreted</keyword>
<evidence type="ECO:0000313" key="9">
    <source>
        <dbReference type="EMBL" id="KAJ7973230.1"/>
    </source>
</evidence>
<accession>A0AAD7Q1N5</accession>
<dbReference type="GO" id="GO:0005975">
    <property type="term" value="P:carbohydrate metabolic process"/>
    <property type="evidence" value="ECO:0007669"/>
    <property type="project" value="InterPro"/>
</dbReference>
<proteinExistence type="inferred from homology"/>
<dbReference type="SUPFAM" id="SSF51126">
    <property type="entry name" value="Pectin lyase-like"/>
    <property type="match status" value="1"/>
</dbReference>
<reference evidence="9" key="1">
    <citation type="journal article" date="2023" name="Science">
        <title>Elucidation of the pathway for biosynthesis of saponin adjuvants from the soapbark tree.</title>
        <authorList>
            <person name="Reed J."/>
            <person name="Orme A."/>
            <person name="El-Demerdash A."/>
            <person name="Owen C."/>
            <person name="Martin L.B.B."/>
            <person name="Misra R.C."/>
            <person name="Kikuchi S."/>
            <person name="Rejzek M."/>
            <person name="Martin A.C."/>
            <person name="Harkess A."/>
            <person name="Leebens-Mack J."/>
            <person name="Louveau T."/>
            <person name="Stephenson M.J."/>
            <person name="Osbourn A."/>
        </authorList>
    </citation>
    <scope>NUCLEOTIDE SEQUENCE</scope>
    <source>
        <strain evidence="9">S10</strain>
    </source>
</reference>
<evidence type="ECO:0000256" key="4">
    <source>
        <dbReference type="ARBA" id="ARBA00022525"/>
    </source>
</evidence>
<protein>
    <submittedName>
        <fullName evidence="9">Polygalacturonase</fullName>
    </submittedName>
</protein>
<dbReference type="InterPro" id="IPR000743">
    <property type="entry name" value="Glyco_hydro_28"/>
</dbReference>
<organism evidence="9 10">
    <name type="scientific">Quillaja saponaria</name>
    <name type="common">Soap bark tree</name>
    <dbReference type="NCBI Taxonomy" id="32244"/>
    <lineage>
        <taxon>Eukaryota</taxon>
        <taxon>Viridiplantae</taxon>
        <taxon>Streptophyta</taxon>
        <taxon>Embryophyta</taxon>
        <taxon>Tracheophyta</taxon>
        <taxon>Spermatophyta</taxon>
        <taxon>Magnoliopsida</taxon>
        <taxon>eudicotyledons</taxon>
        <taxon>Gunneridae</taxon>
        <taxon>Pentapetalae</taxon>
        <taxon>rosids</taxon>
        <taxon>fabids</taxon>
        <taxon>Fabales</taxon>
        <taxon>Quillajaceae</taxon>
        <taxon>Quillaja</taxon>
    </lineage>
</organism>
<dbReference type="Proteomes" id="UP001163823">
    <property type="component" value="Chromosome 4"/>
</dbReference>
<dbReference type="KEGG" id="qsa:O6P43_011002"/>
<evidence type="ECO:0000256" key="2">
    <source>
        <dbReference type="ARBA" id="ARBA00008834"/>
    </source>
</evidence>
<evidence type="ECO:0000313" key="10">
    <source>
        <dbReference type="Proteomes" id="UP001163823"/>
    </source>
</evidence>
<gene>
    <name evidence="9" type="ORF">O6P43_011002</name>
</gene>
<keyword evidence="5 8" id="KW-0378">Hydrolase</keyword>
<comment type="caution">
    <text evidence="9">The sequence shown here is derived from an EMBL/GenBank/DDBJ whole genome shotgun (WGS) entry which is preliminary data.</text>
</comment>
<evidence type="ECO:0000256" key="6">
    <source>
        <dbReference type="ARBA" id="ARBA00023295"/>
    </source>
</evidence>
<dbReference type="EMBL" id="JARAOO010000004">
    <property type="protein sequence ID" value="KAJ7973230.1"/>
    <property type="molecule type" value="Genomic_DNA"/>
</dbReference>
<evidence type="ECO:0000256" key="8">
    <source>
        <dbReference type="RuleBase" id="RU361169"/>
    </source>
</evidence>
<evidence type="ECO:0000256" key="5">
    <source>
        <dbReference type="ARBA" id="ARBA00022801"/>
    </source>
</evidence>
<keyword evidence="10" id="KW-1185">Reference proteome</keyword>
<dbReference type="GO" id="GO:0071555">
    <property type="term" value="P:cell wall organization"/>
    <property type="evidence" value="ECO:0007669"/>
    <property type="project" value="UniProtKB-KW"/>
</dbReference>
<comment type="subcellular location">
    <subcellularLocation>
        <location evidence="1">Secreted</location>
        <location evidence="1">Cell wall</location>
    </subcellularLocation>
</comment>
<keyword evidence="3" id="KW-0134">Cell wall</keyword>
<keyword evidence="7" id="KW-0961">Cell wall biogenesis/degradation</keyword>
<comment type="similarity">
    <text evidence="2 8">Belongs to the glycosyl hydrolase 28 family.</text>
</comment>
<dbReference type="GO" id="GO:0004650">
    <property type="term" value="F:polygalacturonase activity"/>
    <property type="evidence" value="ECO:0007669"/>
    <property type="project" value="InterPro"/>
</dbReference>
<keyword evidence="6 8" id="KW-0326">Glycosidase</keyword>